<feature type="domain" description="DUF4145" evidence="1">
    <location>
        <begin position="125"/>
        <end position="206"/>
    </location>
</feature>
<evidence type="ECO:0000313" key="2">
    <source>
        <dbReference type="EMBL" id="WGL54477.1"/>
    </source>
</evidence>
<gene>
    <name evidence="2" type="ORF">QBD33_12310</name>
</gene>
<dbReference type="AlphaFoldDB" id="A0AA95FWV3"/>
<organism evidence="2 3">
    <name type="scientific">Kluyvera intermedia</name>
    <name type="common">Enterobacter intermedius</name>
    <dbReference type="NCBI Taxonomy" id="61648"/>
    <lineage>
        <taxon>Bacteria</taxon>
        <taxon>Pseudomonadati</taxon>
        <taxon>Pseudomonadota</taxon>
        <taxon>Gammaproteobacteria</taxon>
        <taxon>Enterobacterales</taxon>
        <taxon>Enterobacteriaceae</taxon>
        <taxon>Kluyvera</taxon>
    </lineage>
</organism>
<reference evidence="2" key="1">
    <citation type="submission" date="2023-04" db="EMBL/GenBank/DDBJ databases">
        <title>APH(3)-Id, a novel chromosomal aminoglycoside phosphotransferase, identified from an environmental isolate of Kluyvera intermedia DW18.</title>
        <authorList>
            <person name="Sha Y."/>
        </authorList>
    </citation>
    <scope>NUCLEOTIDE SEQUENCE</scope>
    <source>
        <strain evidence="2">DW18</strain>
    </source>
</reference>
<proteinExistence type="predicted"/>
<dbReference type="RefSeq" id="WP_280555535.1">
    <property type="nucleotide sequence ID" value="NZ_CP123488.1"/>
</dbReference>
<protein>
    <submittedName>
        <fullName evidence="2">DUF4145 domain-containing protein</fullName>
    </submittedName>
</protein>
<dbReference type="Pfam" id="PF13643">
    <property type="entry name" value="DUF4145"/>
    <property type="match status" value="1"/>
</dbReference>
<sequence length="233" mass="26163">MAMVSLINISCPHCNRDNAVLEVEGETYQSLKDTHALMAICRSCSGAVIAEVEPNAQVSNNNGFLNFSRGYKRDIILDCRPYYGSEFGRVQCTYPLAVAFDAPNATPERIGKFFIEAKENYSRGNYETCGALCRKVIDLATKQMAIAEDISAWKLHKRMEQLKTKGAITQEMYDWADIVRLDGNEQTHSEDEFDSHSAKAVLDFTETFLLYAFTLPAMVQAKRAESEEGEEQS</sequence>
<name>A0AA95FWV3_KLUIN</name>
<dbReference type="InterPro" id="IPR025285">
    <property type="entry name" value="DUF4145"/>
</dbReference>
<evidence type="ECO:0000259" key="1">
    <source>
        <dbReference type="Pfam" id="PF13643"/>
    </source>
</evidence>
<dbReference type="Proteomes" id="UP001177527">
    <property type="component" value="Chromosome"/>
</dbReference>
<dbReference type="EMBL" id="CP123488">
    <property type="protein sequence ID" value="WGL54477.1"/>
    <property type="molecule type" value="Genomic_DNA"/>
</dbReference>
<evidence type="ECO:0000313" key="3">
    <source>
        <dbReference type="Proteomes" id="UP001177527"/>
    </source>
</evidence>
<accession>A0AA95FWV3</accession>